<evidence type="ECO:0000313" key="2">
    <source>
        <dbReference type="EMBL" id="MFD2115190.1"/>
    </source>
</evidence>
<dbReference type="EMBL" id="JBHUHO010000013">
    <property type="protein sequence ID" value="MFD2115190.1"/>
    <property type="molecule type" value="Genomic_DNA"/>
</dbReference>
<keyword evidence="3" id="KW-1185">Reference proteome</keyword>
<evidence type="ECO:0000313" key="3">
    <source>
        <dbReference type="Proteomes" id="UP001597362"/>
    </source>
</evidence>
<feature type="transmembrane region" description="Helical" evidence="1">
    <location>
        <begin position="6"/>
        <end position="21"/>
    </location>
</feature>
<protein>
    <recommendedName>
        <fullName evidence="4">Group-specific protein</fullName>
    </recommendedName>
</protein>
<accession>A0ABW4YHG7</accession>
<dbReference type="RefSeq" id="WP_377770214.1">
    <property type="nucleotide sequence ID" value="NZ_JBHUHO010000013.1"/>
</dbReference>
<gene>
    <name evidence="2" type="ORF">ACFSJH_05500</name>
</gene>
<sequence length="92" mass="11014">MHMILGWFITLGLIFNVVFMIREGKDERGRKILFFPLLYSFCLLFLGYSVLNLVVKYWTLEIAIYQLYLDYIFAGSLLVYLLLLFFEKRKKA</sequence>
<name>A0ABW4YHG7_9BACL</name>
<proteinExistence type="predicted"/>
<organism evidence="2 3">
    <name type="scientific">Paenibacillus yanchengensis</name>
    <dbReference type="NCBI Taxonomy" id="2035833"/>
    <lineage>
        <taxon>Bacteria</taxon>
        <taxon>Bacillati</taxon>
        <taxon>Bacillota</taxon>
        <taxon>Bacilli</taxon>
        <taxon>Bacillales</taxon>
        <taxon>Paenibacillaceae</taxon>
        <taxon>Paenibacillus</taxon>
    </lineage>
</organism>
<comment type="caution">
    <text evidence="2">The sequence shown here is derived from an EMBL/GenBank/DDBJ whole genome shotgun (WGS) entry which is preliminary data.</text>
</comment>
<feature type="transmembrane region" description="Helical" evidence="1">
    <location>
        <begin position="33"/>
        <end position="51"/>
    </location>
</feature>
<reference evidence="3" key="1">
    <citation type="journal article" date="2019" name="Int. J. Syst. Evol. Microbiol.">
        <title>The Global Catalogue of Microorganisms (GCM) 10K type strain sequencing project: providing services to taxonomists for standard genome sequencing and annotation.</title>
        <authorList>
            <consortium name="The Broad Institute Genomics Platform"/>
            <consortium name="The Broad Institute Genome Sequencing Center for Infectious Disease"/>
            <person name="Wu L."/>
            <person name="Ma J."/>
        </authorList>
    </citation>
    <scope>NUCLEOTIDE SEQUENCE [LARGE SCALE GENOMIC DNA]</scope>
    <source>
        <strain evidence="3">GH52</strain>
    </source>
</reference>
<keyword evidence="1" id="KW-0812">Transmembrane</keyword>
<keyword evidence="1" id="KW-0472">Membrane</keyword>
<evidence type="ECO:0000256" key="1">
    <source>
        <dbReference type="SAM" id="Phobius"/>
    </source>
</evidence>
<feature type="transmembrane region" description="Helical" evidence="1">
    <location>
        <begin position="63"/>
        <end position="86"/>
    </location>
</feature>
<dbReference type="Proteomes" id="UP001597362">
    <property type="component" value="Unassembled WGS sequence"/>
</dbReference>
<keyword evidence="1" id="KW-1133">Transmembrane helix</keyword>
<evidence type="ECO:0008006" key="4">
    <source>
        <dbReference type="Google" id="ProtNLM"/>
    </source>
</evidence>